<dbReference type="Proteomes" id="UP000283387">
    <property type="component" value="Unassembled WGS sequence"/>
</dbReference>
<reference evidence="2 3" key="1">
    <citation type="submission" date="2018-09" db="EMBL/GenBank/DDBJ databases">
        <title>Genomic Encyclopedia of Archaeal and Bacterial Type Strains, Phase II (KMG-II): from individual species to whole genera.</title>
        <authorList>
            <person name="Goeker M."/>
        </authorList>
    </citation>
    <scope>NUCLEOTIDE SEQUENCE [LARGE SCALE GENOMIC DNA]</scope>
    <source>
        <strain evidence="2 3">DSM 27148</strain>
    </source>
</reference>
<protein>
    <submittedName>
        <fullName evidence="2">Uncharacterized protein</fullName>
    </submittedName>
</protein>
<evidence type="ECO:0000313" key="2">
    <source>
        <dbReference type="EMBL" id="RKD90041.1"/>
    </source>
</evidence>
<comment type="caution">
    <text evidence="2">The sequence shown here is derived from an EMBL/GenBank/DDBJ whole genome shotgun (WGS) entry which is preliminary data.</text>
</comment>
<keyword evidence="3" id="KW-1185">Reference proteome</keyword>
<gene>
    <name evidence="2" type="ORF">BC643_0377</name>
</gene>
<evidence type="ECO:0000313" key="3">
    <source>
        <dbReference type="Proteomes" id="UP000283387"/>
    </source>
</evidence>
<proteinExistence type="predicted"/>
<dbReference type="EMBL" id="RAPN01000001">
    <property type="protein sequence ID" value="RKD90041.1"/>
    <property type="molecule type" value="Genomic_DNA"/>
</dbReference>
<keyword evidence="1" id="KW-1133">Transmembrane helix</keyword>
<dbReference type="AlphaFoldDB" id="A0A419W3H9"/>
<keyword evidence="1" id="KW-0472">Membrane</keyword>
<evidence type="ECO:0000256" key="1">
    <source>
        <dbReference type="SAM" id="Phobius"/>
    </source>
</evidence>
<name>A0A419W3H9_9BACT</name>
<organism evidence="2 3">
    <name type="scientific">Mangrovibacterium diazotrophicum</name>
    <dbReference type="NCBI Taxonomy" id="1261403"/>
    <lineage>
        <taxon>Bacteria</taxon>
        <taxon>Pseudomonadati</taxon>
        <taxon>Bacteroidota</taxon>
        <taxon>Bacteroidia</taxon>
        <taxon>Marinilabiliales</taxon>
        <taxon>Prolixibacteraceae</taxon>
        <taxon>Mangrovibacterium</taxon>
    </lineage>
</organism>
<accession>A0A419W3H9</accession>
<sequence>MLIIILFFVFYVYLFFSKLPYLALSSTVLNMFLAKRIKELREGKD</sequence>
<feature type="transmembrane region" description="Helical" evidence="1">
    <location>
        <begin position="6"/>
        <end position="34"/>
    </location>
</feature>
<keyword evidence="1" id="KW-0812">Transmembrane</keyword>